<dbReference type="Pfam" id="PF08541">
    <property type="entry name" value="ACP_syn_III_C"/>
    <property type="match status" value="1"/>
</dbReference>
<dbReference type="Pfam" id="PF08392">
    <property type="entry name" value="FAE1_CUT1_RppA"/>
    <property type="match status" value="1"/>
</dbReference>
<dbReference type="Proteomes" id="UP000324897">
    <property type="component" value="Chromosome 1"/>
</dbReference>
<gene>
    <name evidence="8" type="ORF">EJB05_19242</name>
</gene>
<dbReference type="EMBL" id="RWGY01000011">
    <property type="protein sequence ID" value="TVU27742.1"/>
    <property type="molecule type" value="Genomic_DNA"/>
</dbReference>
<feature type="chain" id="PRO_5023851655" description="very-long-chain 3-oxoacyl-CoA synthase" evidence="5">
    <location>
        <begin position="19"/>
        <end position="463"/>
    </location>
</feature>
<dbReference type="Gene3D" id="3.40.47.10">
    <property type="match status" value="1"/>
</dbReference>
<keyword evidence="3" id="KW-0808">Transferase</keyword>
<evidence type="ECO:0000259" key="7">
    <source>
        <dbReference type="Pfam" id="PF08541"/>
    </source>
</evidence>
<feature type="domain" description="FAE" evidence="6">
    <location>
        <begin position="25"/>
        <end position="314"/>
    </location>
</feature>
<dbReference type="Gramene" id="TVU27742">
    <property type="protein sequence ID" value="TVU27742"/>
    <property type="gene ID" value="EJB05_19242"/>
</dbReference>
<evidence type="ECO:0000256" key="4">
    <source>
        <dbReference type="ARBA" id="ARBA00023315"/>
    </source>
</evidence>
<keyword evidence="9" id="KW-1185">Reference proteome</keyword>
<dbReference type="EC" id="2.3.1.199" evidence="2"/>
<sequence length="463" mass="51165">MELLPLLTALLLAHAAACVAWMAVSRRRRSRCYLLDYACHKPSDDRKVTTETAGAVIERNKRLGLGEYRFLLKVIVNSGIGEHTYCPRNVLEGREEMPTHVDALEEMDDFFSDAVAAVLRRTGVAPRDVDVVVLNVGSFSPSPSLVSRIVRRFGMREDVAAYNLSGMGCSAGLVAVDLARNIMLNRPRTMALVVTSESCAPNWYTGTDKSMMLGNCLFRSGGAAALLTNDPAFRCRAKMELRCLVRANIAAHDDAHAAAVHREDADGRLGVSLSKALPKAAVRAFTDNLQRLAPRILPAGELARFAARLLLRKLFFRRKQQVLPASGPKINFKTGVDHFCLHPGGTAVIEAVKKSLGLTAHDVEPARMTLHRWGNTSASSLWYVLNYMEAKRRLKRGDRVLMVTFGSGFKCNSCYWEVVRDLDDAGAWEDCIDDYPPETLVNPYMDKFGWVNDVQGQGGGFVF</sequence>
<dbReference type="AlphaFoldDB" id="A0A5J9UV75"/>
<feature type="non-terminal residue" evidence="8">
    <location>
        <position position="1"/>
    </location>
</feature>
<dbReference type="PANTHER" id="PTHR31561">
    <property type="entry name" value="3-KETOACYL-COA SYNTHASE"/>
    <property type="match status" value="1"/>
</dbReference>
<dbReference type="SUPFAM" id="SSF53901">
    <property type="entry name" value="Thiolase-like"/>
    <property type="match status" value="1"/>
</dbReference>
<evidence type="ECO:0000313" key="9">
    <source>
        <dbReference type="Proteomes" id="UP000324897"/>
    </source>
</evidence>
<protein>
    <recommendedName>
        <fullName evidence="2">very-long-chain 3-oxoacyl-CoA synthase</fullName>
        <ecNumber evidence="2">2.3.1.199</ecNumber>
    </recommendedName>
</protein>
<dbReference type="InterPro" id="IPR016039">
    <property type="entry name" value="Thiolase-like"/>
</dbReference>
<dbReference type="InterPro" id="IPR013601">
    <property type="entry name" value="FAE1_typ3_polyketide_synth"/>
</dbReference>
<accession>A0A5J9UV75</accession>
<dbReference type="GO" id="GO:0016020">
    <property type="term" value="C:membrane"/>
    <property type="evidence" value="ECO:0007669"/>
    <property type="project" value="InterPro"/>
</dbReference>
<dbReference type="PIRSF" id="PIRSF036417">
    <property type="entry name" value="3-ktacl-CoA_syn"/>
    <property type="match status" value="1"/>
</dbReference>
<dbReference type="CDD" id="cd00831">
    <property type="entry name" value="CHS_like"/>
    <property type="match status" value="1"/>
</dbReference>
<comment type="similarity">
    <text evidence="1">Belongs to the thiolase-like superfamily. Chalcone/stilbene synthases family.</text>
</comment>
<dbReference type="GO" id="GO:0009922">
    <property type="term" value="F:fatty acid elongase activity"/>
    <property type="evidence" value="ECO:0007669"/>
    <property type="project" value="UniProtKB-EC"/>
</dbReference>
<evidence type="ECO:0000256" key="3">
    <source>
        <dbReference type="ARBA" id="ARBA00022679"/>
    </source>
</evidence>
<proteinExistence type="inferred from homology"/>
<reference evidence="8 9" key="1">
    <citation type="journal article" date="2019" name="Sci. Rep.">
        <title>A high-quality genome of Eragrostis curvula grass provides insights into Poaceae evolution and supports new strategies to enhance forage quality.</title>
        <authorList>
            <person name="Carballo J."/>
            <person name="Santos B.A.C.M."/>
            <person name="Zappacosta D."/>
            <person name="Garbus I."/>
            <person name="Selva J.P."/>
            <person name="Gallo C.A."/>
            <person name="Diaz A."/>
            <person name="Albertini E."/>
            <person name="Caccamo M."/>
            <person name="Echenique V."/>
        </authorList>
    </citation>
    <scope>NUCLEOTIDE SEQUENCE [LARGE SCALE GENOMIC DNA]</scope>
    <source>
        <strain evidence="9">cv. Victoria</strain>
        <tissue evidence="8">Leaf</tissue>
    </source>
</reference>
<dbReference type="OrthoDB" id="329835at2759"/>
<dbReference type="GO" id="GO:0006633">
    <property type="term" value="P:fatty acid biosynthetic process"/>
    <property type="evidence" value="ECO:0007669"/>
    <property type="project" value="InterPro"/>
</dbReference>
<evidence type="ECO:0000259" key="6">
    <source>
        <dbReference type="Pfam" id="PF08392"/>
    </source>
</evidence>
<evidence type="ECO:0000256" key="1">
    <source>
        <dbReference type="ARBA" id="ARBA00005531"/>
    </source>
</evidence>
<keyword evidence="4" id="KW-0012">Acyltransferase</keyword>
<keyword evidence="5" id="KW-0732">Signal</keyword>
<organism evidence="8 9">
    <name type="scientific">Eragrostis curvula</name>
    <name type="common">weeping love grass</name>
    <dbReference type="NCBI Taxonomy" id="38414"/>
    <lineage>
        <taxon>Eukaryota</taxon>
        <taxon>Viridiplantae</taxon>
        <taxon>Streptophyta</taxon>
        <taxon>Embryophyta</taxon>
        <taxon>Tracheophyta</taxon>
        <taxon>Spermatophyta</taxon>
        <taxon>Magnoliopsida</taxon>
        <taxon>Liliopsida</taxon>
        <taxon>Poales</taxon>
        <taxon>Poaceae</taxon>
        <taxon>PACMAD clade</taxon>
        <taxon>Chloridoideae</taxon>
        <taxon>Eragrostideae</taxon>
        <taxon>Eragrostidinae</taxon>
        <taxon>Eragrostis</taxon>
    </lineage>
</organism>
<evidence type="ECO:0000256" key="2">
    <source>
        <dbReference type="ARBA" id="ARBA00012307"/>
    </source>
</evidence>
<dbReference type="InterPro" id="IPR012392">
    <property type="entry name" value="3-ktacl-CoA_syn"/>
</dbReference>
<comment type="caution">
    <text evidence="8">The sequence shown here is derived from an EMBL/GenBank/DDBJ whole genome shotgun (WGS) entry which is preliminary data.</text>
</comment>
<evidence type="ECO:0000256" key="5">
    <source>
        <dbReference type="SAM" id="SignalP"/>
    </source>
</evidence>
<feature type="domain" description="Beta-ketoacyl-[acyl-carrier-protein] synthase III C-terminal" evidence="7">
    <location>
        <begin position="336"/>
        <end position="417"/>
    </location>
</feature>
<dbReference type="InterPro" id="IPR013747">
    <property type="entry name" value="ACP_syn_III_C"/>
</dbReference>
<feature type="signal peptide" evidence="5">
    <location>
        <begin position="1"/>
        <end position="18"/>
    </location>
</feature>
<evidence type="ECO:0000313" key="8">
    <source>
        <dbReference type="EMBL" id="TVU27742.1"/>
    </source>
</evidence>
<name>A0A5J9UV75_9POAL</name>